<dbReference type="RefSeq" id="WP_338203412.1">
    <property type="nucleotide sequence ID" value="NZ_JAEKNR010000174.1"/>
</dbReference>
<organism evidence="3 4">
    <name type="scientific">Candidatus Nephthysia bennettiae</name>
    <dbReference type="NCBI Taxonomy" id="3127016"/>
    <lineage>
        <taxon>Bacteria</taxon>
        <taxon>Bacillati</taxon>
        <taxon>Candidatus Dormiibacterota</taxon>
        <taxon>Candidatus Dormibacteria</taxon>
        <taxon>Candidatus Dormibacterales</taxon>
        <taxon>Candidatus Dormibacteraceae</taxon>
        <taxon>Candidatus Nephthysia</taxon>
    </lineage>
</organism>
<keyword evidence="1" id="KW-0472">Membrane</keyword>
<evidence type="ECO:0000313" key="4">
    <source>
        <dbReference type="Proteomes" id="UP000612893"/>
    </source>
</evidence>
<dbReference type="InterPro" id="IPR004513">
    <property type="entry name" value="FtsX"/>
</dbReference>
<keyword evidence="4" id="KW-1185">Reference proteome</keyword>
<dbReference type="PANTHER" id="PTHR47755">
    <property type="entry name" value="CELL DIVISION PROTEIN FTSX"/>
    <property type="match status" value="1"/>
</dbReference>
<accession>A0A934N421</accession>
<dbReference type="EMBL" id="JAEKNR010000174">
    <property type="protein sequence ID" value="MBJ7599795.1"/>
    <property type="molecule type" value="Genomic_DNA"/>
</dbReference>
<evidence type="ECO:0000256" key="1">
    <source>
        <dbReference type="SAM" id="Phobius"/>
    </source>
</evidence>
<feature type="transmembrane region" description="Helical" evidence="1">
    <location>
        <begin position="276"/>
        <end position="298"/>
    </location>
</feature>
<name>A0A934N421_9BACT</name>
<keyword evidence="1" id="KW-0812">Transmembrane</keyword>
<feature type="domain" description="FtsX extracellular" evidence="2">
    <location>
        <begin position="69"/>
        <end position="151"/>
    </location>
</feature>
<feature type="transmembrane region" description="Helical" evidence="1">
    <location>
        <begin position="230"/>
        <end position="256"/>
    </location>
</feature>
<dbReference type="PANTHER" id="PTHR47755:SF1">
    <property type="entry name" value="CELL DIVISION PROTEIN FTSX"/>
    <property type="match status" value="1"/>
</dbReference>
<evidence type="ECO:0000259" key="2">
    <source>
        <dbReference type="Pfam" id="PF18075"/>
    </source>
</evidence>
<feature type="transmembrane region" description="Helical" evidence="1">
    <location>
        <begin position="181"/>
        <end position="202"/>
    </location>
</feature>
<protein>
    <recommendedName>
        <fullName evidence="2">FtsX extracellular domain-containing protein</fullName>
    </recommendedName>
</protein>
<proteinExistence type="predicted"/>
<dbReference type="Proteomes" id="UP000612893">
    <property type="component" value="Unassembled WGS sequence"/>
</dbReference>
<dbReference type="InterPro" id="IPR040690">
    <property type="entry name" value="FtsX_ECD"/>
</dbReference>
<dbReference type="AlphaFoldDB" id="A0A934N421"/>
<dbReference type="Gene3D" id="3.30.70.3040">
    <property type="match status" value="1"/>
</dbReference>
<dbReference type="Pfam" id="PF18075">
    <property type="entry name" value="FtsX_ECD"/>
    <property type="match status" value="1"/>
</dbReference>
<gene>
    <name evidence="3" type="ORF">JF922_17170</name>
</gene>
<comment type="caution">
    <text evidence="3">The sequence shown here is derived from an EMBL/GenBank/DDBJ whole genome shotgun (WGS) entry which is preliminary data.</text>
</comment>
<keyword evidence="1" id="KW-1133">Transmembrane helix</keyword>
<reference evidence="3" key="1">
    <citation type="submission" date="2020-10" db="EMBL/GenBank/DDBJ databases">
        <title>Ca. Dormibacterota MAGs.</title>
        <authorList>
            <person name="Montgomery K."/>
        </authorList>
    </citation>
    <scope>NUCLEOTIDE SEQUENCE [LARGE SCALE GENOMIC DNA]</scope>
    <source>
        <strain evidence="3">SC8812_S17_10</strain>
    </source>
</reference>
<sequence>MKVLPTSSWLPNYAMSVLAYCWHCWRRRLLAWTATALAVSAVLSLAASAELFLVLSQRSLAQQARSASEFQVFLSDDAQQPQVQALSDKISRLHGVKTVAYRSKAEALSLARRDPTLANLASTTPGNPFPASLVVQLADPSASSQVASAATQDSATDHDVPFSYTPAQGRRLSAFLSTAQAVIIGVAAAALGVASLVGLVLLRSEIRARRAELTVLALVGTPRPVIRLPVLLEAVSLAVAGSLVATVVVIYVGSHLVPGVNSSLPFLQLGRSTDVVGGISLATLASSVAALGACSLLVRLPR</sequence>
<evidence type="ECO:0000313" key="3">
    <source>
        <dbReference type="EMBL" id="MBJ7599795.1"/>
    </source>
</evidence>